<evidence type="ECO:0000313" key="2">
    <source>
        <dbReference type="EMBL" id="GEM42126.1"/>
    </source>
</evidence>
<name>A0A511MQ75_9NOCA</name>
<keyword evidence="1" id="KW-0732">Signal</keyword>
<dbReference type="AlphaFoldDB" id="A0A511MQ75"/>
<protein>
    <recommendedName>
        <fullName evidence="4">Prealbumin-like fold domain-containing protein</fullName>
    </recommendedName>
</protein>
<evidence type="ECO:0000313" key="3">
    <source>
        <dbReference type="Proteomes" id="UP000321424"/>
    </source>
</evidence>
<evidence type="ECO:0008006" key="4">
    <source>
        <dbReference type="Google" id="ProtNLM"/>
    </source>
</evidence>
<gene>
    <name evidence="2" type="ORF">NN4_66450</name>
</gene>
<keyword evidence="3" id="KW-1185">Reference proteome</keyword>
<comment type="caution">
    <text evidence="2">The sequence shown here is derived from an EMBL/GenBank/DDBJ whole genome shotgun (WGS) entry which is preliminary data.</text>
</comment>
<organism evidence="2 3">
    <name type="scientific">Nocardia ninae NBRC 108245</name>
    <dbReference type="NCBI Taxonomy" id="1210091"/>
    <lineage>
        <taxon>Bacteria</taxon>
        <taxon>Bacillati</taxon>
        <taxon>Actinomycetota</taxon>
        <taxon>Actinomycetes</taxon>
        <taxon>Mycobacteriales</taxon>
        <taxon>Nocardiaceae</taxon>
        <taxon>Nocardia</taxon>
    </lineage>
</organism>
<dbReference type="OrthoDB" id="4559039at2"/>
<feature type="chain" id="PRO_5021979569" description="Prealbumin-like fold domain-containing protein" evidence="1">
    <location>
        <begin position="27"/>
        <end position="123"/>
    </location>
</feature>
<dbReference type="EMBL" id="BJXA01000063">
    <property type="protein sequence ID" value="GEM42126.1"/>
    <property type="molecule type" value="Genomic_DNA"/>
</dbReference>
<dbReference type="RefSeq" id="WP_147139514.1">
    <property type="nucleotide sequence ID" value="NZ_BJXA01000063.1"/>
</dbReference>
<sequence length="123" mass="11945">MRRLIGMSVFGVGLLAIAQGAGIAGADPVPAGHGVLRVQAATTGAEPAAVAGVQIGVTTCAAGPILATLTTGPDGTAATNLAPGCYLAQFTSVSGCEPKSTTSVKVDVIPDATQTAAFQFSCA</sequence>
<dbReference type="Proteomes" id="UP000321424">
    <property type="component" value="Unassembled WGS sequence"/>
</dbReference>
<evidence type="ECO:0000256" key="1">
    <source>
        <dbReference type="SAM" id="SignalP"/>
    </source>
</evidence>
<reference evidence="2 3" key="1">
    <citation type="submission" date="2019-07" db="EMBL/GenBank/DDBJ databases">
        <title>Whole genome shotgun sequence of Nocardia ninae NBRC 108245.</title>
        <authorList>
            <person name="Hosoyama A."/>
            <person name="Uohara A."/>
            <person name="Ohji S."/>
            <person name="Ichikawa N."/>
        </authorList>
    </citation>
    <scope>NUCLEOTIDE SEQUENCE [LARGE SCALE GENOMIC DNA]</scope>
    <source>
        <strain evidence="2 3">NBRC 108245</strain>
    </source>
</reference>
<proteinExistence type="predicted"/>
<feature type="signal peptide" evidence="1">
    <location>
        <begin position="1"/>
        <end position="26"/>
    </location>
</feature>
<accession>A0A511MQ75</accession>